<organism evidence="4 5">
    <name type="scientific">Holothuria leucospilota</name>
    <name type="common">Black long sea cucumber</name>
    <name type="synonym">Mertensiothuria leucospilota</name>
    <dbReference type="NCBI Taxonomy" id="206669"/>
    <lineage>
        <taxon>Eukaryota</taxon>
        <taxon>Metazoa</taxon>
        <taxon>Echinodermata</taxon>
        <taxon>Eleutherozoa</taxon>
        <taxon>Echinozoa</taxon>
        <taxon>Holothuroidea</taxon>
        <taxon>Aspidochirotacea</taxon>
        <taxon>Aspidochirotida</taxon>
        <taxon>Holothuriidae</taxon>
        <taxon>Holothuria</taxon>
    </lineage>
</organism>
<evidence type="ECO:0000313" key="4">
    <source>
        <dbReference type="EMBL" id="KAJ8019843.1"/>
    </source>
</evidence>
<sequence length="665" mass="72101">MKLVQYETFFIAVVCIAVPFLSCCRCQTTDGPAGSSEPATETVTFIDTLEPTTSTAAATTSTTTKLNQPTTGTTLPGDSSTLGTTMANDSSTVGSALPDGTSVPGTSRGGNSTDMITESTGNISMTTEGEGATRITTEVTKGTTNIGATRGTASSTDGTTKPTGTSPVSNETDASTTKPTGSNPVTDETDASTRVDDKTTVPSTKSPETSTVTTTTEQRTTQPPPRTTEAISSPRVTTRLPEPQSPTPNYPEATFPEVEASIPVFRQIAVEVAVNNANCEDNNLEGESCDALKEDFETFAGEKYENISGYVGITIIALRKGSVIIQHQVFYDYNKMTSADRQLSAGDIYERTLAPSVESTQKFGNSTFTECTDCTDTQELIDLCNEAIYSVTCEAELEATCSSNTWRCESPCANTETLYCSEKSAFCRQEASDKIPTCSCLQSDEGWYIGAKCQFYVDRLWLIVGFSVGSGVVLIIILILIICLCQTRKELKESRKMPYEKTNEAFLMGNDHLQIDNAVDSHEMDEFVNGTYITDDDEAPPKPYSYVYAADVGADYGRKGSKDVRPFHENNPELDRALHERAITDNKKPSQSFWGNLEHEVISEIPNTTGQNQINSRNVNESKAKGGKQQANGYPQKRPQSAAIPPADYEVSQTDPFNKRYSQVR</sequence>
<feature type="compositionally biased region" description="Low complexity" evidence="1">
    <location>
        <begin position="55"/>
        <end position="64"/>
    </location>
</feature>
<feature type="compositionally biased region" description="Polar residues" evidence="1">
    <location>
        <begin position="651"/>
        <end position="665"/>
    </location>
</feature>
<name>A0A9Q0YBY5_HOLLE</name>
<reference evidence="4" key="1">
    <citation type="submission" date="2021-10" db="EMBL/GenBank/DDBJ databases">
        <title>Tropical sea cucumber genome reveals ecological adaptation and Cuvierian tubules defense mechanism.</title>
        <authorList>
            <person name="Chen T."/>
        </authorList>
    </citation>
    <scope>NUCLEOTIDE SEQUENCE</scope>
    <source>
        <strain evidence="4">Nanhai2018</strain>
        <tissue evidence="4">Muscle</tissue>
    </source>
</reference>
<feature type="chain" id="PRO_5040390188" evidence="3">
    <location>
        <begin position="27"/>
        <end position="665"/>
    </location>
</feature>
<dbReference type="Proteomes" id="UP001152320">
    <property type="component" value="Chromosome 23"/>
</dbReference>
<feature type="compositionally biased region" description="Polar residues" evidence="1">
    <location>
        <begin position="134"/>
        <end position="186"/>
    </location>
</feature>
<keyword evidence="5" id="KW-1185">Reference proteome</keyword>
<keyword evidence="3" id="KW-0732">Signal</keyword>
<feature type="signal peptide" evidence="3">
    <location>
        <begin position="1"/>
        <end position="26"/>
    </location>
</feature>
<feature type="compositionally biased region" description="Low complexity" evidence="1">
    <location>
        <begin position="200"/>
        <end position="221"/>
    </location>
</feature>
<feature type="transmembrane region" description="Helical" evidence="2">
    <location>
        <begin position="460"/>
        <end position="485"/>
    </location>
</feature>
<keyword evidence="2" id="KW-0812">Transmembrane</keyword>
<proteinExistence type="predicted"/>
<comment type="caution">
    <text evidence="4">The sequence shown here is derived from an EMBL/GenBank/DDBJ whole genome shotgun (WGS) entry which is preliminary data.</text>
</comment>
<feature type="compositionally biased region" description="Polar residues" evidence="1">
    <location>
        <begin position="65"/>
        <end position="94"/>
    </location>
</feature>
<protein>
    <submittedName>
        <fullName evidence="4">Uncharacterized protein</fullName>
    </submittedName>
</protein>
<gene>
    <name evidence="4" type="ORF">HOLleu_41607</name>
</gene>
<feature type="compositionally biased region" description="Polar residues" evidence="1">
    <location>
        <begin position="605"/>
        <end position="621"/>
    </location>
</feature>
<dbReference type="EMBL" id="JAIZAY010000023">
    <property type="protein sequence ID" value="KAJ8019843.1"/>
    <property type="molecule type" value="Genomic_DNA"/>
</dbReference>
<evidence type="ECO:0000256" key="1">
    <source>
        <dbReference type="SAM" id="MobiDB-lite"/>
    </source>
</evidence>
<evidence type="ECO:0000313" key="5">
    <source>
        <dbReference type="Proteomes" id="UP001152320"/>
    </source>
</evidence>
<accession>A0A9Q0YBY5</accession>
<dbReference type="OrthoDB" id="7493297at2759"/>
<feature type="region of interest" description="Disordered" evidence="1">
    <location>
        <begin position="55"/>
        <end position="254"/>
    </location>
</feature>
<feature type="region of interest" description="Disordered" evidence="1">
    <location>
        <begin position="605"/>
        <end position="665"/>
    </location>
</feature>
<evidence type="ECO:0000256" key="2">
    <source>
        <dbReference type="SAM" id="Phobius"/>
    </source>
</evidence>
<dbReference type="AlphaFoldDB" id="A0A9Q0YBY5"/>
<keyword evidence="2" id="KW-1133">Transmembrane helix</keyword>
<feature type="compositionally biased region" description="Polar residues" evidence="1">
    <location>
        <begin position="103"/>
        <end position="127"/>
    </location>
</feature>
<keyword evidence="2" id="KW-0472">Membrane</keyword>
<evidence type="ECO:0000256" key="3">
    <source>
        <dbReference type="SAM" id="SignalP"/>
    </source>
</evidence>